<dbReference type="InterPro" id="IPR020904">
    <property type="entry name" value="Sc_DH/Rdtase_CS"/>
</dbReference>
<dbReference type="PANTHER" id="PTHR24321:SF8">
    <property type="entry name" value="ESTRADIOL 17-BETA-DEHYDROGENASE 8-RELATED"/>
    <property type="match status" value="1"/>
</dbReference>
<dbReference type="PANTHER" id="PTHR24321">
    <property type="entry name" value="DEHYDROGENASES, SHORT CHAIN"/>
    <property type="match status" value="1"/>
</dbReference>
<dbReference type="CDD" id="cd05233">
    <property type="entry name" value="SDR_c"/>
    <property type="match status" value="1"/>
</dbReference>
<dbReference type="SUPFAM" id="SSF51735">
    <property type="entry name" value="NAD(P)-binding Rossmann-fold domains"/>
    <property type="match status" value="1"/>
</dbReference>
<evidence type="ECO:0000256" key="2">
    <source>
        <dbReference type="ARBA" id="ARBA00023002"/>
    </source>
</evidence>
<comment type="similarity">
    <text evidence="1">Belongs to the short-chain dehydrogenases/reductases (SDR) family.</text>
</comment>
<dbReference type="GO" id="GO:0016491">
    <property type="term" value="F:oxidoreductase activity"/>
    <property type="evidence" value="ECO:0007669"/>
    <property type="project" value="UniProtKB-KW"/>
</dbReference>
<accession>A0A9W6L146</accession>
<reference evidence="3" key="2">
    <citation type="submission" date="2023-01" db="EMBL/GenBank/DDBJ databases">
        <authorList>
            <person name="Sun Q."/>
            <person name="Evtushenko L."/>
        </authorList>
    </citation>
    <scope>NUCLEOTIDE SEQUENCE</scope>
    <source>
        <strain evidence="3">VKM Ac-1069</strain>
    </source>
</reference>
<keyword evidence="2" id="KW-0560">Oxidoreductase</keyword>
<dbReference type="AlphaFoldDB" id="A0A9W6L146"/>
<protein>
    <submittedName>
        <fullName evidence="3">Short chain dehydrogenase</fullName>
    </submittedName>
</protein>
<gene>
    <name evidence="3" type="ORF">GCM10017577_14050</name>
</gene>
<dbReference type="EMBL" id="BSFQ01000004">
    <property type="protein sequence ID" value="GLL10265.1"/>
    <property type="molecule type" value="Genomic_DNA"/>
</dbReference>
<comment type="caution">
    <text evidence="3">The sequence shown here is derived from an EMBL/GenBank/DDBJ whole genome shotgun (WGS) entry which is preliminary data.</text>
</comment>
<sequence>MSDLPPLQEATLRDKVAVVTGAAQGIGRATALRLAAEGALVTCADIKDTAETVALAEKEGGQAVGVQLDVRVAADWEAGIAGVLERHGRVDLLANVAGIVNMQSEDTVVGLTEEAWENVLATDLKGVWLGMRAVIPSMIEAGGGRIVNISSLAALRGLPNLASYSAAKGGVIGLTQQAAFEYGPRNILVNAIAPGTIDTPILGDITPEMKAANARAHIIDRLGLPEEIASMVAYLFREGRFVTGQVYPVDGGWSAKGNY</sequence>
<dbReference type="Pfam" id="PF13561">
    <property type="entry name" value="adh_short_C2"/>
    <property type="match status" value="1"/>
</dbReference>
<dbReference type="RefSeq" id="WP_037040634.1">
    <property type="nucleotide sequence ID" value="NZ_BAAAUZ010000004.1"/>
</dbReference>
<dbReference type="PROSITE" id="PS00061">
    <property type="entry name" value="ADH_SHORT"/>
    <property type="match status" value="1"/>
</dbReference>
<dbReference type="PRINTS" id="PR00081">
    <property type="entry name" value="GDHRDH"/>
</dbReference>
<evidence type="ECO:0000313" key="4">
    <source>
        <dbReference type="Proteomes" id="UP001143463"/>
    </source>
</evidence>
<reference evidence="3" key="1">
    <citation type="journal article" date="2014" name="Int. J. Syst. Evol. Microbiol.">
        <title>Complete genome sequence of Corynebacterium casei LMG S-19264T (=DSM 44701T), isolated from a smear-ripened cheese.</title>
        <authorList>
            <consortium name="US DOE Joint Genome Institute (JGI-PGF)"/>
            <person name="Walter F."/>
            <person name="Albersmeier A."/>
            <person name="Kalinowski J."/>
            <person name="Ruckert C."/>
        </authorList>
    </citation>
    <scope>NUCLEOTIDE SEQUENCE</scope>
    <source>
        <strain evidence="3">VKM Ac-1069</strain>
    </source>
</reference>
<organism evidence="3 4">
    <name type="scientific">Pseudonocardia halophobica</name>
    <dbReference type="NCBI Taxonomy" id="29401"/>
    <lineage>
        <taxon>Bacteria</taxon>
        <taxon>Bacillati</taxon>
        <taxon>Actinomycetota</taxon>
        <taxon>Actinomycetes</taxon>
        <taxon>Pseudonocardiales</taxon>
        <taxon>Pseudonocardiaceae</taxon>
        <taxon>Pseudonocardia</taxon>
    </lineage>
</organism>
<evidence type="ECO:0000256" key="1">
    <source>
        <dbReference type="ARBA" id="ARBA00006484"/>
    </source>
</evidence>
<name>A0A9W6L146_9PSEU</name>
<dbReference type="Gene3D" id="3.40.50.720">
    <property type="entry name" value="NAD(P)-binding Rossmann-like Domain"/>
    <property type="match status" value="1"/>
</dbReference>
<keyword evidence="4" id="KW-1185">Reference proteome</keyword>
<dbReference type="FunFam" id="3.40.50.720:FF:000084">
    <property type="entry name" value="Short-chain dehydrogenase reductase"/>
    <property type="match status" value="1"/>
</dbReference>
<dbReference type="PRINTS" id="PR00080">
    <property type="entry name" value="SDRFAMILY"/>
</dbReference>
<dbReference type="InterPro" id="IPR036291">
    <property type="entry name" value="NAD(P)-bd_dom_sf"/>
</dbReference>
<evidence type="ECO:0000313" key="3">
    <source>
        <dbReference type="EMBL" id="GLL10265.1"/>
    </source>
</evidence>
<dbReference type="InterPro" id="IPR002347">
    <property type="entry name" value="SDR_fam"/>
</dbReference>
<dbReference type="Proteomes" id="UP001143463">
    <property type="component" value="Unassembled WGS sequence"/>
</dbReference>
<proteinExistence type="inferred from homology"/>